<dbReference type="Gene3D" id="1.10.238.10">
    <property type="entry name" value="EF-hand"/>
    <property type="match status" value="1"/>
</dbReference>
<keyword evidence="4" id="KW-0206">Cytoskeleton</keyword>
<gene>
    <name evidence="9" type="primary">LOC115884802</name>
</gene>
<comment type="subcellular location">
    <subcellularLocation>
        <location evidence="1">Cytoplasm</location>
        <location evidence="1">Cytoskeleton</location>
        <location evidence="1">Microtubule organizing center</location>
        <location evidence="1">Centrosome</location>
    </subcellularLocation>
</comment>
<accession>A0A6J2Y6U9</accession>
<dbReference type="InterPro" id="IPR011992">
    <property type="entry name" value="EF-hand-dom_pair"/>
</dbReference>
<dbReference type="GeneID" id="115884802"/>
<dbReference type="InterPro" id="IPR002048">
    <property type="entry name" value="EF_hand_dom"/>
</dbReference>
<feature type="coiled-coil region" evidence="5">
    <location>
        <begin position="781"/>
        <end position="815"/>
    </location>
</feature>
<feature type="region of interest" description="Disordered" evidence="6">
    <location>
        <begin position="959"/>
        <end position="1073"/>
    </location>
</feature>
<feature type="coiled-coil region" evidence="5">
    <location>
        <begin position="711"/>
        <end position="738"/>
    </location>
</feature>
<evidence type="ECO:0000256" key="5">
    <source>
        <dbReference type="SAM" id="Coils"/>
    </source>
</evidence>
<evidence type="ECO:0000259" key="7">
    <source>
        <dbReference type="PROSITE" id="PS50222"/>
    </source>
</evidence>
<dbReference type="CTD" id="124619211"/>
<evidence type="ECO:0000256" key="1">
    <source>
        <dbReference type="ARBA" id="ARBA00004300"/>
    </source>
</evidence>
<dbReference type="AlphaFoldDB" id="A0A6J2Y6U9"/>
<reference evidence="9" key="1">
    <citation type="submission" date="2025-08" db="UniProtKB">
        <authorList>
            <consortium name="RefSeq"/>
        </authorList>
    </citation>
    <scope>IDENTIFICATION</scope>
    <source>
        <tissue evidence="9">Gonads</tissue>
    </source>
</reference>
<evidence type="ECO:0000256" key="2">
    <source>
        <dbReference type="ARBA" id="ARBA00022490"/>
    </source>
</evidence>
<feature type="coiled-coil region" evidence="5">
    <location>
        <begin position="845"/>
        <end position="927"/>
    </location>
</feature>
<dbReference type="GO" id="GO:0005813">
    <property type="term" value="C:centrosome"/>
    <property type="evidence" value="ECO:0007669"/>
    <property type="project" value="UniProtKB-SubCell"/>
</dbReference>
<feature type="domain" description="EF-hand" evidence="7">
    <location>
        <begin position="199"/>
        <end position="234"/>
    </location>
</feature>
<dbReference type="GO" id="GO:0005509">
    <property type="term" value="F:calcium ion binding"/>
    <property type="evidence" value="ECO:0007669"/>
    <property type="project" value="InterPro"/>
</dbReference>
<evidence type="ECO:0000256" key="6">
    <source>
        <dbReference type="SAM" id="MobiDB-lite"/>
    </source>
</evidence>
<evidence type="ECO:0000313" key="8">
    <source>
        <dbReference type="Proteomes" id="UP000504635"/>
    </source>
</evidence>
<dbReference type="PANTHER" id="PTHR18905:SF13">
    <property type="entry name" value="NON-CENTROSOMAL MICROTUBULE ARRAY"/>
    <property type="match status" value="1"/>
</dbReference>
<dbReference type="PROSITE" id="PS50222">
    <property type="entry name" value="EF_HAND_2"/>
    <property type="match status" value="1"/>
</dbReference>
<evidence type="ECO:0000313" key="9">
    <source>
        <dbReference type="RefSeq" id="XP_030759347.1"/>
    </source>
</evidence>
<protein>
    <submittedName>
        <fullName evidence="9">Blastoderm-specific protein 25D isoform X1</fullName>
    </submittedName>
</protein>
<dbReference type="RefSeq" id="XP_030759347.1">
    <property type="nucleotide sequence ID" value="XM_030903487.1"/>
</dbReference>
<keyword evidence="8" id="KW-1185">Reference proteome</keyword>
<evidence type="ECO:0000256" key="3">
    <source>
        <dbReference type="ARBA" id="ARBA00022553"/>
    </source>
</evidence>
<name>A0A6J2Y6U9_SITOR</name>
<feature type="coiled-coil region" evidence="5">
    <location>
        <begin position="545"/>
        <end position="579"/>
    </location>
</feature>
<dbReference type="PANTHER" id="PTHR18905">
    <property type="entry name" value="NINEIN"/>
    <property type="match status" value="1"/>
</dbReference>
<dbReference type="InParanoid" id="A0A6J2Y6U9"/>
<feature type="region of interest" description="Disordered" evidence="6">
    <location>
        <begin position="81"/>
        <end position="160"/>
    </location>
</feature>
<feature type="coiled-coil region" evidence="5">
    <location>
        <begin position="378"/>
        <end position="412"/>
    </location>
</feature>
<organism evidence="8 9">
    <name type="scientific">Sitophilus oryzae</name>
    <name type="common">Rice weevil</name>
    <name type="synonym">Curculio oryzae</name>
    <dbReference type="NCBI Taxonomy" id="7048"/>
    <lineage>
        <taxon>Eukaryota</taxon>
        <taxon>Metazoa</taxon>
        <taxon>Ecdysozoa</taxon>
        <taxon>Arthropoda</taxon>
        <taxon>Hexapoda</taxon>
        <taxon>Insecta</taxon>
        <taxon>Pterygota</taxon>
        <taxon>Neoptera</taxon>
        <taxon>Endopterygota</taxon>
        <taxon>Coleoptera</taxon>
        <taxon>Polyphaga</taxon>
        <taxon>Cucujiformia</taxon>
        <taxon>Curculionidae</taxon>
        <taxon>Dryophthorinae</taxon>
        <taxon>Sitophilus</taxon>
    </lineage>
</organism>
<keyword evidence="3" id="KW-0597">Phosphoprotein</keyword>
<keyword evidence="2" id="KW-0963">Cytoplasm</keyword>
<dbReference type="GO" id="GO:0034454">
    <property type="term" value="P:microtubule anchoring at centrosome"/>
    <property type="evidence" value="ECO:0007669"/>
    <property type="project" value="TreeGrafter"/>
</dbReference>
<feature type="compositionally biased region" description="Basic and acidic residues" evidence="6">
    <location>
        <begin position="1045"/>
        <end position="1055"/>
    </location>
</feature>
<dbReference type="OrthoDB" id="5799458at2759"/>
<feature type="compositionally biased region" description="Basic and acidic residues" evidence="6">
    <location>
        <begin position="88"/>
        <end position="105"/>
    </location>
</feature>
<feature type="compositionally biased region" description="Low complexity" evidence="6">
    <location>
        <begin position="1017"/>
        <end position="1028"/>
    </location>
</feature>
<dbReference type="FunCoup" id="A0A6J2Y6U9">
    <property type="interactions" value="118"/>
</dbReference>
<evidence type="ECO:0000256" key="4">
    <source>
        <dbReference type="ARBA" id="ARBA00023212"/>
    </source>
</evidence>
<feature type="coiled-coil region" evidence="5">
    <location>
        <begin position="457"/>
        <end position="484"/>
    </location>
</feature>
<feature type="compositionally biased region" description="Basic residues" evidence="6">
    <location>
        <begin position="1030"/>
        <end position="1043"/>
    </location>
</feature>
<proteinExistence type="predicted"/>
<keyword evidence="5" id="KW-0175">Coiled coil</keyword>
<dbReference type="SUPFAM" id="SSF47473">
    <property type="entry name" value="EF-hand"/>
    <property type="match status" value="1"/>
</dbReference>
<feature type="compositionally biased region" description="Polar residues" evidence="6">
    <location>
        <begin position="137"/>
        <end position="155"/>
    </location>
</feature>
<dbReference type="KEGG" id="soy:115884802"/>
<dbReference type="Proteomes" id="UP000504635">
    <property type="component" value="Unplaced"/>
</dbReference>
<sequence>MDHISLLDPYEQQLLKVFNSHDIDNLGSLDSDGLTQLCQTLQLEEQTFELLKCLLSDKKQRASFGEFKDALLAMLGRMQCSKNTSDSPVKDKKPAEKSSPDREVSPKFVYGSKKYGRRSRPRTEDINSIFNEENENSPTKANGTPVQRSNSQSEVLSKKRKTNYKLKRCTSLPGRKDLNNTPDNHFITSNLSNEPDIVCTEDMLREAWKKLGVGEDGYLNQRELVLVCDAIGLHKLADEVIKQFSDELSVNYNRKISFKEVLDVIQRDETWFDVLSSNDQPVNFRSSPKELFPDSRTFQYVTLGPDGNGIINTDTLIEMWENVGIHSPKELIHELGFNSRTIKIMDLAEVLEKQTRSITETTRDEYQSPHLILLQANLSLYQSEIKCLRAILEQLQAEREKLKLDVCEANNRATMLAQEVDDNHIRMEQNTLNQVKLLEQRHADMLRDITSQYTKDKEQLGVINQSLEDKISTLETETIKLKNDMVTAQKYSLNLEKENQSLNGRICNLEKDKDVLTGRIEILEAEKQKVSEIEREESEMLLAKLTTLQIRNSELKDRNDEMESEIESLTNQVISMKAKASSTPTRSFNTLDQSMEDENISVICETGIGLGAKRRSECSPSKDIQLLRLTDGSPRLGKLRKCYKSRTPENLEVPFTSSESGFDTEPESLSTCDNEEINRLQAKVAFLEQVLIQNNIPVPSYEEIGKSATTTMQLTNRVKELEKTISDVKKEINLTRHSNEGCVKCDSLRRFFDKLSNSQESNSLDSDKSFIEQSSQTDFSIAFVEEKVKKMEEENQELSAKCTELEDCVELLRNEYEKCEDYWQTKVDEERQFFEAEQKISGDKLNELLDKMREYEEQYANQDLLDGRLPPIVETENLEKQFTDLEQEFEDYRAYHESEMFRKEEEISELKDKLSELATRQEEMREVSVQADADAERQRNYNKMKTFKWCVAEITSRYPEENAPPQPSSLEFHSANWDRTTVKSETETSTSSLPPMHWSLPINSEGRRDSSSVGHGQPSTSSSQNSTPCRPKRTRKHDKHLYKKNNPEKDARKSDSAVTQQQQSQQNKGGEDNVVLPISTFNSILGRKNYLEVRIKHLQQCMKQQHHVNEQTIQYYFHQFRCERSDLHAKLKFCQEKLDQQMKICNEQLDKLHRNDLFVKDLYVENSYLFANVQRLEKQCKMLAQANNCSSSV</sequence>